<evidence type="ECO:0000259" key="4">
    <source>
        <dbReference type="PROSITE" id="PS50887"/>
    </source>
</evidence>
<dbReference type="Pfam" id="PF00990">
    <property type="entry name" value="GGDEF"/>
    <property type="match status" value="1"/>
</dbReference>
<keyword evidence="3" id="KW-0812">Transmembrane</keyword>
<dbReference type="GO" id="GO:0052621">
    <property type="term" value="F:diguanylate cyclase activity"/>
    <property type="evidence" value="ECO:0007669"/>
    <property type="project" value="UniProtKB-EC"/>
</dbReference>
<keyword evidence="3" id="KW-1133">Transmembrane helix</keyword>
<reference evidence="5 6" key="1">
    <citation type="submission" date="2020-02" db="EMBL/GenBank/DDBJ databases">
        <title>Comparative genomics of sulfur disproportionating microorganisms.</title>
        <authorList>
            <person name="Ward L.M."/>
            <person name="Bertran E."/>
            <person name="Johnston D.T."/>
        </authorList>
    </citation>
    <scope>NUCLEOTIDE SEQUENCE [LARGE SCALE GENOMIC DNA]</scope>
    <source>
        <strain evidence="5 6">DSM 3696</strain>
    </source>
</reference>
<comment type="catalytic activity">
    <reaction evidence="2">
        <text>2 GTP = 3',3'-c-di-GMP + 2 diphosphate</text>
        <dbReference type="Rhea" id="RHEA:24898"/>
        <dbReference type="ChEBI" id="CHEBI:33019"/>
        <dbReference type="ChEBI" id="CHEBI:37565"/>
        <dbReference type="ChEBI" id="CHEBI:58805"/>
        <dbReference type="EC" id="2.7.7.65"/>
    </reaction>
</comment>
<dbReference type="InterPro" id="IPR000160">
    <property type="entry name" value="GGDEF_dom"/>
</dbReference>
<dbReference type="EC" id="2.7.7.65" evidence="1"/>
<keyword evidence="3" id="KW-0472">Membrane</keyword>
<dbReference type="PANTHER" id="PTHR45138:SF9">
    <property type="entry name" value="DIGUANYLATE CYCLASE DGCM-RELATED"/>
    <property type="match status" value="1"/>
</dbReference>
<gene>
    <name evidence="5" type="ORF">G3N56_15450</name>
</gene>
<proteinExistence type="predicted"/>
<dbReference type="PANTHER" id="PTHR45138">
    <property type="entry name" value="REGULATORY COMPONENTS OF SENSORY TRANSDUCTION SYSTEM"/>
    <property type="match status" value="1"/>
</dbReference>
<accession>A0A7K3NPM2</accession>
<dbReference type="Proteomes" id="UP000469724">
    <property type="component" value="Unassembled WGS sequence"/>
</dbReference>
<feature type="transmembrane region" description="Helical" evidence="3">
    <location>
        <begin position="54"/>
        <end position="73"/>
    </location>
</feature>
<feature type="domain" description="GGDEF" evidence="4">
    <location>
        <begin position="212"/>
        <end position="345"/>
    </location>
</feature>
<sequence length="345" mass="38999">MNPMETTNDETQQTLKDANSRTRVCVKRFIPKILLDGWDAVGRMVEKVSVKAKMAVVLFCVMIVPTAVILYLVESHASRDTALYLAAYLAAALALLSPLAGFLSRFLVIKDIREINAFCMEVKRGNYAVRFDLPMEDEEEHDILRLKRNLDWMTHLIGSRETRLRVELEKTDTTKKMFEELSNRDPLTGLGNRRQFETRIRELACRARHTGHPFHLMLIDCDKFKQVNDVHGHQTGDMVLTLLGTIIRESVREQVDGCYRLGGDEFGILLPTRDTEAARVVGERIRTRFAASQQYGCTVSIGGAAYRPPTGPCPDADEELRDLVARSDKVVYAVKKIGGDRVTLE</sequence>
<dbReference type="InterPro" id="IPR050469">
    <property type="entry name" value="Diguanylate_Cyclase"/>
</dbReference>
<evidence type="ECO:0000256" key="1">
    <source>
        <dbReference type="ARBA" id="ARBA00012528"/>
    </source>
</evidence>
<protein>
    <recommendedName>
        <fullName evidence="1">diguanylate cyclase</fullName>
        <ecNumber evidence="1">2.7.7.65</ecNumber>
    </recommendedName>
</protein>
<name>A0A7K3NPM2_9BACT</name>
<dbReference type="Gene3D" id="3.30.70.270">
    <property type="match status" value="1"/>
</dbReference>
<dbReference type="RefSeq" id="WP_163303207.1">
    <property type="nucleotide sequence ID" value="NZ_JAAGRQ010000080.1"/>
</dbReference>
<evidence type="ECO:0000256" key="2">
    <source>
        <dbReference type="ARBA" id="ARBA00034247"/>
    </source>
</evidence>
<evidence type="ECO:0000313" key="6">
    <source>
        <dbReference type="Proteomes" id="UP000469724"/>
    </source>
</evidence>
<comment type="caution">
    <text evidence="5">The sequence shown here is derived from an EMBL/GenBank/DDBJ whole genome shotgun (WGS) entry which is preliminary data.</text>
</comment>
<dbReference type="SUPFAM" id="SSF55073">
    <property type="entry name" value="Nucleotide cyclase"/>
    <property type="match status" value="1"/>
</dbReference>
<dbReference type="SMART" id="SM00267">
    <property type="entry name" value="GGDEF"/>
    <property type="match status" value="1"/>
</dbReference>
<feature type="transmembrane region" description="Helical" evidence="3">
    <location>
        <begin position="85"/>
        <end position="108"/>
    </location>
</feature>
<dbReference type="EMBL" id="JAAGRQ010000080">
    <property type="protein sequence ID" value="NDY58130.1"/>
    <property type="molecule type" value="Genomic_DNA"/>
</dbReference>
<dbReference type="InterPro" id="IPR043128">
    <property type="entry name" value="Rev_trsase/Diguanyl_cyclase"/>
</dbReference>
<dbReference type="CDD" id="cd01949">
    <property type="entry name" value="GGDEF"/>
    <property type="match status" value="1"/>
</dbReference>
<evidence type="ECO:0000256" key="3">
    <source>
        <dbReference type="SAM" id="Phobius"/>
    </source>
</evidence>
<dbReference type="NCBIfam" id="TIGR00254">
    <property type="entry name" value="GGDEF"/>
    <property type="match status" value="1"/>
</dbReference>
<dbReference type="PROSITE" id="PS50887">
    <property type="entry name" value="GGDEF"/>
    <property type="match status" value="1"/>
</dbReference>
<dbReference type="AlphaFoldDB" id="A0A7K3NPM2"/>
<evidence type="ECO:0000313" key="5">
    <source>
        <dbReference type="EMBL" id="NDY58130.1"/>
    </source>
</evidence>
<keyword evidence="6" id="KW-1185">Reference proteome</keyword>
<dbReference type="InterPro" id="IPR029787">
    <property type="entry name" value="Nucleotide_cyclase"/>
</dbReference>
<organism evidence="5 6">
    <name type="scientific">Desulfolutivibrio sulfodismutans</name>
    <dbReference type="NCBI Taxonomy" id="63561"/>
    <lineage>
        <taxon>Bacteria</taxon>
        <taxon>Pseudomonadati</taxon>
        <taxon>Thermodesulfobacteriota</taxon>
        <taxon>Desulfovibrionia</taxon>
        <taxon>Desulfovibrionales</taxon>
        <taxon>Desulfovibrionaceae</taxon>
        <taxon>Desulfolutivibrio</taxon>
    </lineage>
</organism>